<evidence type="ECO:0000256" key="4">
    <source>
        <dbReference type="ARBA" id="ARBA00022989"/>
    </source>
</evidence>
<dbReference type="GO" id="GO:0016020">
    <property type="term" value="C:membrane"/>
    <property type="evidence" value="ECO:0007669"/>
    <property type="project" value="UniProtKB-SubCell"/>
</dbReference>
<feature type="compositionally biased region" description="Polar residues" evidence="9">
    <location>
        <begin position="221"/>
        <end position="232"/>
    </location>
</feature>
<evidence type="ECO:0000256" key="6">
    <source>
        <dbReference type="ARBA" id="ARBA00023157"/>
    </source>
</evidence>
<evidence type="ECO:0000313" key="14">
    <source>
        <dbReference type="WBParaSite" id="Smp_143480.1"/>
    </source>
</evidence>
<dbReference type="ExpressionAtlas" id="A0A3Q0KNP0">
    <property type="expression patterns" value="baseline"/>
</dbReference>
<comment type="subcellular location">
    <subcellularLocation>
        <location evidence="1">Membrane</location>
        <topology evidence="1">Single-pass type I membrane protein</topology>
    </subcellularLocation>
</comment>
<evidence type="ECO:0000256" key="2">
    <source>
        <dbReference type="ARBA" id="ARBA00022692"/>
    </source>
</evidence>
<dbReference type="PANTHER" id="PTHR46876:SF1">
    <property type="entry name" value="LOW-DENSITY LIPOPROTEIN RECEPTOR-RELATED PROTEIN 11"/>
    <property type="match status" value="1"/>
</dbReference>
<feature type="disulfide bond" evidence="8">
    <location>
        <begin position="196"/>
        <end position="211"/>
    </location>
</feature>
<organism evidence="13 14">
    <name type="scientific">Schistosoma mansoni</name>
    <name type="common">Blood fluke</name>
    <dbReference type="NCBI Taxonomy" id="6183"/>
    <lineage>
        <taxon>Eukaryota</taxon>
        <taxon>Metazoa</taxon>
        <taxon>Spiralia</taxon>
        <taxon>Lophotrochozoa</taxon>
        <taxon>Platyhelminthes</taxon>
        <taxon>Trematoda</taxon>
        <taxon>Digenea</taxon>
        <taxon>Strigeidida</taxon>
        <taxon>Schistosomatoidea</taxon>
        <taxon>Schistosomatidae</taxon>
        <taxon>Schistosoma</taxon>
    </lineage>
</organism>
<evidence type="ECO:0000256" key="9">
    <source>
        <dbReference type="SAM" id="MobiDB-lite"/>
    </source>
</evidence>
<dbReference type="SMART" id="SM00192">
    <property type="entry name" value="LDLa"/>
    <property type="match status" value="1"/>
</dbReference>
<keyword evidence="3 11" id="KW-0732">Signal</keyword>
<feature type="chain" id="PRO_5018029942" evidence="11">
    <location>
        <begin position="23"/>
        <end position="637"/>
    </location>
</feature>
<dbReference type="WBParaSite" id="Smp_143480.1">
    <property type="protein sequence ID" value="Smp_143480.1"/>
    <property type="gene ID" value="Smp_143480"/>
</dbReference>
<evidence type="ECO:0000256" key="11">
    <source>
        <dbReference type="SAM" id="SignalP"/>
    </source>
</evidence>
<dbReference type="PROSITE" id="PS01209">
    <property type="entry name" value="LDLRA_1"/>
    <property type="match status" value="1"/>
</dbReference>
<keyword evidence="5 10" id="KW-0472">Membrane</keyword>
<feature type="signal peptide" evidence="11">
    <location>
        <begin position="1"/>
        <end position="22"/>
    </location>
</feature>
<dbReference type="InterPro" id="IPR011106">
    <property type="entry name" value="MANSC_N"/>
</dbReference>
<dbReference type="Gene3D" id="4.10.400.10">
    <property type="entry name" value="Low-density Lipoprotein Receptor"/>
    <property type="match status" value="1"/>
</dbReference>
<protein>
    <submittedName>
        <fullName evidence="14">MANSC domain-containing protein</fullName>
    </submittedName>
</protein>
<evidence type="ECO:0000256" key="3">
    <source>
        <dbReference type="ARBA" id="ARBA00022729"/>
    </source>
</evidence>
<keyword evidence="6 8" id="KW-1015">Disulfide bond</keyword>
<evidence type="ECO:0000256" key="8">
    <source>
        <dbReference type="PROSITE-ProRule" id="PRU00124"/>
    </source>
</evidence>
<dbReference type="InterPro" id="IPR023415">
    <property type="entry name" value="LDLR_class-A_CS"/>
</dbReference>
<evidence type="ECO:0000256" key="7">
    <source>
        <dbReference type="ARBA" id="ARBA00023180"/>
    </source>
</evidence>
<dbReference type="PROSITE" id="PS50986">
    <property type="entry name" value="MANSC"/>
    <property type="match status" value="1"/>
</dbReference>
<name>A0A3Q0KNP0_SCHMA</name>
<evidence type="ECO:0000259" key="12">
    <source>
        <dbReference type="PROSITE" id="PS50986"/>
    </source>
</evidence>
<dbReference type="InterPro" id="IPR002172">
    <property type="entry name" value="LDrepeatLR_classA_rpt"/>
</dbReference>
<dbReference type="SUPFAM" id="SSF57424">
    <property type="entry name" value="LDL receptor-like module"/>
    <property type="match status" value="1"/>
</dbReference>
<sequence length="637" mass="72420">MKNPIFLTITYQLVVAIWPVLTFTENNSDNSINNNCGKNFQFKPNRIILTQKSISAGAKFLKKLKVSSFKECYFMCCNTNECSTAIFESKATQSCFMFDCRQPGQCFYSSHSNYDTIVLEESNGNQSLKNKVGLNQHCDSNNVCDEVKTICSDGICICQSGWIAKKGSCVQSVCKSPDLQFQCDDSSTCVAIYDKCNGIVECPDGSDELFCPSRVIHKQNETNPSLPRNQKQGEFDGGILSKPSNASYQPLERYQSSQPSFLTTSRSTSPALIDLHDLSDPLFYTSPPNYHNDREQQTKSHPIKSANQKPLFNVDDKEPFMLDINNKISENNDNNAEMFFTSSDDVGWHYPKGLYHDVSSQGGSDILSQSLPRKHLYRPDHHHHHSILSRMKPYETAGLYRPRSFNAFKVDYPQSSQRNELSFIPYQHSNTFMHGSHQDEPPFFQYNRDRKHQSEMIIDPTVLENMDFINKLSETSDTLKKYPLVHEPKYIHHRNEFDDISQKGSSIDKSENRQATLISTSSPITTTDSSQSIIAAVKESQSEGHTSALLLAFSLGLICCFIGLLIAEWRRRQKLHLWSSHRSRPEQAIVFGDRTKISMPRLKPSRRLKKNTTYDQVNKTITGTIDEEKALFSDLVL</sequence>
<keyword evidence="13" id="KW-1185">Reference proteome</keyword>
<keyword evidence="4 10" id="KW-1133">Transmembrane helix</keyword>
<evidence type="ECO:0000256" key="5">
    <source>
        <dbReference type="ARBA" id="ARBA00023136"/>
    </source>
</evidence>
<reference evidence="14" key="2">
    <citation type="submission" date="2018-12" db="UniProtKB">
        <authorList>
            <consortium name="WormBaseParasite"/>
        </authorList>
    </citation>
    <scope>IDENTIFICATION</scope>
    <source>
        <strain evidence="14">Puerto Rican</strain>
    </source>
</reference>
<feature type="region of interest" description="Disordered" evidence="9">
    <location>
        <begin position="221"/>
        <end position="242"/>
    </location>
</feature>
<dbReference type="InterPro" id="IPR036055">
    <property type="entry name" value="LDL_receptor-like_sf"/>
</dbReference>
<accession>A0A3Q0KNP0</accession>
<feature type="transmembrane region" description="Helical" evidence="10">
    <location>
        <begin position="548"/>
        <end position="567"/>
    </location>
</feature>
<dbReference type="Pfam" id="PF07502">
    <property type="entry name" value="MANEC"/>
    <property type="match status" value="1"/>
</dbReference>
<proteinExistence type="predicted"/>
<dbReference type="PROSITE" id="PS50068">
    <property type="entry name" value="LDLRA_2"/>
    <property type="match status" value="1"/>
</dbReference>
<dbReference type="Proteomes" id="UP000008854">
    <property type="component" value="Unassembled WGS sequence"/>
</dbReference>
<evidence type="ECO:0000256" key="10">
    <source>
        <dbReference type="SAM" id="Phobius"/>
    </source>
</evidence>
<keyword evidence="7" id="KW-0325">Glycoprotein</keyword>
<dbReference type="PANTHER" id="PTHR46876">
    <property type="entry name" value="LOW-DENSITY LIPOPROTEIN RECEPTOR-RELATED PROTEIN 11"/>
    <property type="match status" value="1"/>
</dbReference>
<dbReference type="AlphaFoldDB" id="A0A3Q0KNP0"/>
<dbReference type="CDD" id="cd00112">
    <property type="entry name" value="LDLa"/>
    <property type="match status" value="1"/>
</dbReference>
<evidence type="ECO:0000313" key="13">
    <source>
        <dbReference type="Proteomes" id="UP000008854"/>
    </source>
</evidence>
<dbReference type="InterPro" id="IPR013980">
    <property type="entry name" value="MANSC_dom"/>
</dbReference>
<keyword evidence="2 10" id="KW-0812">Transmembrane</keyword>
<comment type="caution">
    <text evidence="8">Lacks conserved residue(s) required for the propagation of feature annotation.</text>
</comment>
<feature type="region of interest" description="Disordered" evidence="9">
    <location>
        <begin position="284"/>
        <end position="310"/>
    </location>
</feature>
<evidence type="ECO:0000256" key="1">
    <source>
        <dbReference type="ARBA" id="ARBA00004479"/>
    </source>
</evidence>
<feature type="domain" description="MANSC" evidence="12">
    <location>
        <begin position="42"/>
        <end position="117"/>
    </location>
</feature>
<dbReference type="SMART" id="SM00765">
    <property type="entry name" value="MANEC"/>
    <property type="match status" value="1"/>
</dbReference>
<reference evidence="13" key="1">
    <citation type="journal article" date="2012" name="PLoS Negl. Trop. Dis.">
        <title>A systematically improved high quality genome and transcriptome of the human blood fluke Schistosoma mansoni.</title>
        <authorList>
            <person name="Protasio A.V."/>
            <person name="Tsai I.J."/>
            <person name="Babbage A."/>
            <person name="Nichol S."/>
            <person name="Hunt M."/>
            <person name="Aslett M.A."/>
            <person name="De Silva N."/>
            <person name="Velarde G.S."/>
            <person name="Anderson T.J."/>
            <person name="Clark R.C."/>
            <person name="Davidson C."/>
            <person name="Dillon G.P."/>
            <person name="Holroyd N.E."/>
            <person name="LoVerde P.T."/>
            <person name="Lloyd C."/>
            <person name="McQuillan J."/>
            <person name="Oliveira G."/>
            <person name="Otto T.D."/>
            <person name="Parker-Manuel S.J."/>
            <person name="Quail M.A."/>
            <person name="Wilson R.A."/>
            <person name="Zerlotini A."/>
            <person name="Dunne D.W."/>
            <person name="Berriman M."/>
        </authorList>
    </citation>
    <scope>NUCLEOTIDE SEQUENCE [LARGE SCALE GENOMIC DNA]</scope>
    <source>
        <strain evidence="13">Puerto Rican</strain>
    </source>
</reference>
<dbReference type="InParanoid" id="A0A3Q0KNP0"/>